<reference evidence="4" key="1">
    <citation type="submission" date="2016-12" db="EMBL/GenBank/DDBJ databases">
        <authorList>
            <person name="Varghese N."/>
            <person name="Submissions S."/>
        </authorList>
    </citation>
    <scope>NUCLEOTIDE SEQUENCE [LARGE SCALE GENOMIC DNA]</scope>
    <source>
        <strain evidence="4">DSM 18830</strain>
    </source>
</reference>
<dbReference type="AlphaFoldDB" id="A0A1M7ZVY8"/>
<gene>
    <name evidence="3" type="ORF">SAMN05443547_1405</name>
</gene>
<evidence type="ECO:0000256" key="2">
    <source>
        <dbReference type="SAM" id="SignalP"/>
    </source>
</evidence>
<dbReference type="RefSeq" id="WP_073582826.1">
    <property type="nucleotide sequence ID" value="NZ_CBCSEA010000004.1"/>
</dbReference>
<feature type="region of interest" description="Disordered" evidence="1">
    <location>
        <begin position="20"/>
        <end position="68"/>
    </location>
</feature>
<organism evidence="3 4">
    <name type="scientific">Flavobacterium cucumis</name>
    <dbReference type="NCBI Taxonomy" id="416016"/>
    <lineage>
        <taxon>Bacteria</taxon>
        <taxon>Pseudomonadati</taxon>
        <taxon>Bacteroidota</taxon>
        <taxon>Flavobacteriia</taxon>
        <taxon>Flavobacteriales</taxon>
        <taxon>Flavobacteriaceae</taxon>
        <taxon>Flavobacterium</taxon>
    </lineage>
</organism>
<dbReference type="Proteomes" id="UP000184611">
    <property type="component" value="Unassembled WGS sequence"/>
</dbReference>
<feature type="signal peptide" evidence="2">
    <location>
        <begin position="1"/>
        <end position="21"/>
    </location>
</feature>
<accession>A0A1M7ZVY8</accession>
<evidence type="ECO:0000313" key="4">
    <source>
        <dbReference type="Proteomes" id="UP000184611"/>
    </source>
</evidence>
<dbReference type="EMBL" id="FRYK01000002">
    <property type="protein sequence ID" value="SHO73055.1"/>
    <property type="molecule type" value="Genomic_DNA"/>
</dbReference>
<evidence type="ECO:0000256" key="1">
    <source>
        <dbReference type="SAM" id="MobiDB-lite"/>
    </source>
</evidence>
<feature type="chain" id="PRO_5013223910" evidence="2">
    <location>
        <begin position="22"/>
        <end position="68"/>
    </location>
</feature>
<sequence>MKKLVSIMAVAAFMLSMNVNAQEPKKKTKKETAKTEKSCSTAEKKSCSTEAKSGGCCSSKKAAEKKAE</sequence>
<keyword evidence="2" id="KW-0732">Signal</keyword>
<evidence type="ECO:0000313" key="3">
    <source>
        <dbReference type="EMBL" id="SHO73055.1"/>
    </source>
</evidence>
<dbReference type="STRING" id="416016.SAMN05443547_1405"/>
<proteinExistence type="predicted"/>
<protein>
    <submittedName>
        <fullName evidence="3">Uncharacterized protein</fullName>
    </submittedName>
</protein>
<name>A0A1M7ZVY8_9FLAO</name>
<feature type="compositionally biased region" description="Basic and acidic residues" evidence="1">
    <location>
        <begin position="30"/>
        <end position="47"/>
    </location>
</feature>
<keyword evidence="4" id="KW-1185">Reference proteome</keyword>